<gene>
    <name evidence="2" type="ORF">PR001_g7148</name>
</gene>
<dbReference type="AlphaFoldDB" id="A0A6A3N439"/>
<sequence length="358" mass="39972">MVVNFNLESPLNVSSVHENAHGETGVISFSSGHMRAMLDRFPEVIQMDCTHQTNQYNYQLLTMEAVKEYNNGTNLRTLLREKDVCEVVATLHDVKPGVREVGSFLATLQVKSQGQGKTIEWRVDAEFVPDTVRFRLLESVVDSALEQLRGGLAKNEQIELDSDDKAAAGAYRYVAAIAKFGQFTRDQVEAMKWLWNLQATCRDAVICCSWLHREVRAAHAPPSPCAGAFTELLENWPYNELRGFGFDLTYSDLYCFRDSAWLNDDAIKAFAVVLANYKNNVAITAQGHGASTHAFVLLPVNFGGTHWGCLVVDQHIKQVKTYDSKNGKRNKQRLKKIASEIIAADSTTASYTTVEVAE</sequence>
<dbReference type="InterPro" id="IPR038765">
    <property type="entry name" value="Papain-like_cys_pep_sf"/>
</dbReference>
<feature type="non-terminal residue" evidence="2">
    <location>
        <position position="358"/>
    </location>
</feature>
<dbReference type="EMBL" id="QXFV01000350">
    <property type="protein sequence ID" value="KAE9040251.1"/>
    <property type="molecule type" value="Genomic_DNA"/>
</dbReference>
<evidence type="ECO:0000313" key="3">
    <source>
        <dbReference type="Proteomes" id="UP000429607"/>
    </source>
</evidence>
<name>A0A6A3N439_9STRA</name>
<evidence type="ECO:0000259" key="1">
    <source>
        <dbReference type="Pfam" id="PF21056"/>
    </source>
</evidence>
<dbReference type="Proteomes" id="UP000429607">
    <property type="component" value="Unassembled WGS sequence"/>
</dbReference>
<accession>A0A6A3N439</accession>
<proteinExistence type="predicted"/>
<protein>
    <recommendedName>
        <fullName evidence="1">ZSWIM1/3 RNaseH-like domain-containing protein</fullName>
    </recommendedName>
</protein>
<reference evidence="2 3" key="1">
    <citation type="submission" date="2018-09" db="EMBL/GenBank/DDBJ databases">
        <title>Genomic investigation of the strawberry pathogen Phytophthora fragariae indicates pathogenicity is determined by transcriptional variation in three key races.</title>
        <authorList>
            <person name="Adams T.M."/>
            <person name="Armitage A.D."/>
            <person name="Sobczyk M.K."/>
            <person name="Bates H.J."/>
            <person name="Dunwell J.M."/>
            <person name="Nellist C.F."/>
            <person name="Harrison R.J."/>
        </authorList>
    </citation>
    <scope>NUCLEOTIDE SEQUENCE [LARGE SCALE GENOMIC DNA]</scope>
    <source>
        <strain evidence="2 3">SCRP249</strain>
    </source>
</reference>
<dbReference type="SUPFAM" id="SSF54001">
    <property type="entry name" value="Cysteine proteinases"/>
    <property type="match status" value="1"/>
</dbReference>
<dbReference type="InterPro" id="IPR048324">
    <property type="entry name" value="ZSWIM1-3_RNaseH-like"/>
</dbReference>
<organism evidence="2 3">
    <name type="scientific">Phytophthora rubi</name>
    <dbReference type="NCBI Taxonomy" id="129364"/>
    <lineage>
        <taxon>Eukaryota</taxon>
        <taxon>Sar</taxon>
        <taxon>Stramenopiles</taxon>
        <taxon>Oomycota</taxon>
        <taxon>Peronosporomycetes</taxon>
        <taxon>Peronosporales</taxon>
        <taxon>Peronosporaceae</taxon>
        <taxon>Phytophthora</taxon>
    </lineage>
</organism>
<comment type="caution">
    <text evidence="2">The sequence shown here is derived from an EMBL/GenBank/DDBJ whole genome shotgun (WGS) entry which is preliminary data.</text>
</comment>
<dbReference type="Pfam" id="PF21056">
    <property type="entry name" value="ZSWIM1-3_RNaseH-like"/>
    <property type="match status" value="1"/>
</dbReference>
<dbReference type="Gene3D" id="3.40.395.10">
    <property type="entry name" value="Adenoviral Proteinase, Chain A"/>
    <property type="match status" value="1"/>
</dbReference>
<evidence type="ECO:0000313" key="2">
    <source>
        <dbReference type="EMBL" id="KAE9040251.1"/>
    </source>
</evidence>
<feature type="domain" description="ZSWIM1/3 RNaseH-like" evidence="1">
    <location>
        <begin position="4"/>
        <end position="73"/>
    </location>
</feature>